<organism evidence="1 2">
    <name type="scientific">Corynebacterium gerontici</name>
    <dbReference type="NCBI Taxonomy" id="2079234"/>
    <lineage>
        <taxon>Bacteria</taxon>
        <taxon>Bacillati</taxon>
        <taxon>Actinomycetota</taxon>
        <taxon>Actinomycetes</taxon>
        <taxon>Mycobacteriales</taxon>
        <taxon>Corynebacteriaceae</taxon>
        <taxon>Corynebacterium</taxon>
    </lineage>
</organism>
<dbReference type="OrthoDB" id="3267646at2"/>
<dbReference type="EMBL" id="CP033897">
    <property type="protein sequence ID" value="AZA11644.1"/>
    <property type="molecule type" value="Genomic_DNA"/>
</dbReference>
<reference evidence="1 2" key="1">
    <citation type="submission" date="2018-11" db="EMBL/GenBank/DDBJ databases">
        <authorList>
            <person name="Kleinhagauer T."/>
            <person name="Glaeser S.P."/>
            <person name="Spergser J."/>
            <person name="Ruckert C."/>
            <person name="Kaempfer P."/>
            <person name="Busse H.-J."/>
        </authorList>
    </citation>
    <scope>NUCLEOTIDE SEQUENCE [LARGE SCALE GENOMIC DNA]</scope>
    <source>
        <strain evidence="1 2">W8</strain>
    </source>
</reference>
<gene>
    <name evidence="1" type="ORF">CGERO_06720</name>
</gene>
<evidence type="ECO:0000313" key="2">
    <source>
        <dbReference type="Proteomes" id="UP000271587"/>
    </source>
</evidence>
<dbReference type="Proteomes" id="UP000271587">
    <property type="component" value="Chromosome"/>
</dbReference>
<protein>
    <submittedName>
        <fullName evidence="1">Uncharacterized protein</fullName>
    </submittedName>
</protein>
<proteinExistence type="predicted"/>
<keyword evidence="2" id="KW-1185">Reference proteome</keyword>
<dbReference type="PANTHER" id="PTHR36974">
    <property type="entry name" value="MEMBRANE PROTEIN-RELATED"/>
    <property type="match status" value="1"/>
</dbReference>
<evidence type="ECO:0000313" key="1">
    <source>
        <dbReference type="EMBL" id="AZA11644.1"/>
    </source>
</evidence>
<accession>A0A3G6J6K5</accession>
<dbReference type="PANTHER" id="PTHR36974:SF1">
    <property type="entry name" value="DOXX FAMILY MEMBRANE PROTEIN"/>
    <property type="match status" value="1"/>
</dbReference>
<name>A0A3G6J6K5_9CORY</name>
<dbReference type="RefSeq" id="WP_123934396.1">
    <property type="nucleotide sequence ID" value="NZ_CP033897.1"/>
</dbReference>
<dbReference type="AlphaFoldDB" id="A0A3G6J6K5"/>
<dbReference type="KEGG" id="cgk:CGERO_06720"/>
<sequence>MKSHVLQSSAFAAMSALHFLKPEPFDAIIPPFMPGDRRTWTYASGVAEGVVAALIANPETRKLGGRSAVALLLAVWPANFEMARQALQGDGKKRQIISVLRLPLQLPLMMAAAKLGK</sequence>